<dbReference type="SUPFAM" id="SSF52833">
    <property type="entry name" value="Thioredoxin-like"/>
    <property type="match status" value="1"/>
</dbReference>
<keyword evidence="1" id="KW-0560">Oxidoreductase</keyword>
<dbReference type="PANTHER" id="PTHR43968">
    <property type="match status" value="1"/>
</dbReference>
<dbReference type="Proteomes" id="UP000014254">
    <property type="component" value="Unassembled WGS sequence"/>
</dbReference>
<gene>
    <name evidence="4" type="ORF">HMPREF1544_07306</name>
</gene>
<reference evidence="5" key="1">
    <citation type="submission" date="2013-05" db="EMBL/GenBank/DDBJ databases">
        <title>The Genome sequence of Mucor circinelloides f. circinelloides 1006PhL.</title>
        <authorList>
            <consortium name="The Broad Institute Genomics Platform"/>
            <person name="Cuomo C."/>
            <person name="Earl A."/>
            <person name="Findley K."/>
            <person name="Lee S.C."/>
            <person name="Walker B."/>
            <person name="Young S."/>
            <person name="Zeng Q."/>
            <person name="Gargeya S."/>
            <person name="Fitzgerald M."/>
            <person name="Haas B."/>
            <person name="Abouelleil A."/>
            <person name="Allen A.W."/>
            <person name="Alvarado L."/>
            <person name="Arachchi H.M."/>
            <person name="Berlin A.M."/>
            <person name="Chapman S.B."/>
            <person name="Gainer-Dewar J."/>
            <person name="Goldberg J."/>
            <person name="Griggs A."/>
            <person name="Gujja S."/>
            <person name="Hansen M."/>
            <person name="Howarth C."/>
            <person name="Imamovic A."/>
            <person name="Ireland A."/>
            <person name="Larimer J."/>
            <person name="McCowan C."/>
            <person name="Murphy C."/>
            <person name="Pearson M."/>
            <person name="Poon T.W."/>
            <person name="Priest M."/>
            <person name="Roberts A."/>
            <person name="Saif S."/>
            <person name="Shea T."/>
            <person name="Sisk P."/>
            <person name="Sykes S."/>
            <person name="Wortman J."/>
            <person name="Nusbaum C."/>
            <person name="Birren B."/>
        </authorList>
    </citation>
    <scope>NUCLEOTIDE SEQUENCE [LARGE SCALE GENOMIC DNA]</scope>
    <source>
        <strain evidence="5">1006PhL</strain>
    </source>
</reference>
<evidence type="ECO:0000259" key="2">
    <source>
        <dbReference type="PROSITE" id="PS50404"/>
    </source>
</evidence>
<dbReference type="InterPro" id="IPR036249">
    <property type="entry name" value="Thioredoxin-like_sf"/>
</dbReference>
<dbReference type="InterPro" id="IPR005442">
    <property type="entry name" value="GST_omega"/>
</dbReference>
<name>S2K176_MUCC1</name>
<feature type="domain" description="GST N-terminal" evidence="2">
    <location>
        <begin position="6"/>
        <end position="84"/>
    </location>
</feature>
<dbReference type="SFLD" id="SFLDG00358">
    <property type="entry name" value="Main_(cytGST)"/>
    <property type="match status" value="1"/>
</dbReference>
<dbReference type="PANTHER" id="PTHR43968:SF6">
    <property type="entry name" value="GLUTATHIONE S-TRANSFERASE OMEGA"/>
    <property type="match status" value="1"/>
</dbReference>
<dbReference type="GO" id="GO:0045174">
    <property type="term" value="F:glutathione dehydrogenase (ascorbate) activity"/>
    <property type="evidence" value="ECO:0007669"/>
    <property type="project" value="UniProtKB-ARBA"/>
</dbReference>
<keyword evidence="5" id="KW-1185">Reference proteome</keyword>
<dbReference type="STRING" id="1220926.S2K176"/>
<dbReference type="GO" id="GO:0004364">
    <property type="term" value="F:glutathione transferase activity"/>
    <property type="evidence" value="ECO:0007669"/>
    <property type="project" value="InterPro"/>
</dbReference>
<dbReference type="Gene3D" id="3.40.30.10">
    <property type="entry name" value="Glutaredoxin"/>
    <property type="match status" value="1"/>
</dbReference>
<accession>S2K176</accession>
<dbReference type="VEuPathDB" id="FungiDB:HMPREF1544_07306"/>
<protein>
    <recommendedName>
        <fullName evidence="6">Glutathione S-transferase</fullName>
    </recommendedName>
</protein>
<dbReference type="PRINTS" id="PR01625">
    <property type="entry name" value="GSTRNSFRASEO"/>
</dbReference>
<dbReference type="PROSITE" id="PS50405">
    <property type="entry name" value="GST_CTER"/>
    <property type="match status" value="1"/>
</dbReference>
<dbReference type="InterPro" id="IPR040079">
    <property type="entry name" value="Glutathione_S-Trfase"/>
</dbReference>
<dbReference type="SUPFAM" id="SSF47616">
    <property type="entry name" value="GST C-terminal domain-like"/>
    <property type="match status" value="1"/>
</dbReference>
<dbReference type="eggNOG" id="KOG0406">
    <property type="taxonomic scope" value="Eukaryota"/>
</dbReference>
<dbReference type="Pfam" id="PF13417">
    <property type="entry name" value="GST_N_3"/>
    <property type="match status" value="1"/>
</dbReference>
<dbReference type="Gene3D" id="1.20.1050.10">
    <property type="match status" value="1"/>
</dbReference>
<evidence type="ECO:0000313" key="4">
    <source>
        <dbReference type="EMBL" id="EPB85890.1"/>
    </source>
</evidence>
<dbReference type="PROSITE" id="PS51354">
    <property type="entry name" value="GLUTAREDOXIN_2"/>
    <property type="match status" value="1"/>
</dbReference>
<dbReference type="FunFam" id="3.40.30.10:FF:000123">
    <property type="entry name" value="Glutathione transferase o1"/>
    <property type="match status" value="1"/>
</dbReference>
<feature type="domain" description="GST C-terminal" evidence="3">
    <location>
        <begin position="89"/>
        <end position="224"/>
    </location>
</feature>
<dbReference type="InterPro" id="IPR050983">
    <property type="entry name" value="GST_Omega/HSP26"/>
</dbReference>
<dbReference type="EMBL" id="KE124001">
    <property type="protein sequence ID" value="EPB85890.1"/>
    <property type="molecule type" value="Genomic_DNA"/>
</dbReference>
<dbReference type="InterPro" id="IPR004045">
    <property type="entry name" value="Glutathione_S-Trfase_N"/>
</dbReference>
<dbReference type="InParanoid" id="S2K176"/>
<evidence type="ECO:0008006" key="6">
    <source>
        <dbReference type="Google" id="ProtNLM"/>
    </source>
</evidence>
<sequence>MSSSSDKIIFYNAVICPYAQRAAIALKEVGAEYETVNIDLQNKPDWYKDVNPELKVPALNVEGQNIAESLVIIEYLADRFPEAKLLPKEPLKRAHVRFAIEYFSSKINSEFYKYVINQSAENARENFETNVNTALIRFNELLLQQSKTGPYFLGDEYSLADVAIAPFVLRIHALLEQVLDGYKFEAIKSNPRLHEFISGALQRPSAKETWVGDEKFIEAMNTRFNLKK</sequence>
<proteinExistence type="predicted"/>
<dbReference type="InterPro" id="IPR041695">
    <property type="entry name" value="GST_C_5"/>
</dbReference>
<dbReference type="SFLD" id="SFLDS00019">
    <property type="entry name" value="Glutathione_Transferase_(cytos"/>
    <property type="match status" value="1"/>
</dbReference>
<dbReference type="OrthoDB" id="202840at2759"/>
<dbReference type="InterPro" id="IPR010987">
    <property type="entry name" value="Glutathione-S-Trfase_C-like"/>
</dbReference>
<evidence type="ECO:0000313" key="5">
    <source>
        <dbReference type="Proteomes" id="UP000014254"/>
    </source>
</evidence>
<evidence type="ECO:0000259" key="3">
    <source>
        <dbReference type="PROSITE" id="PS50405"/>
    </source>
</evidence>
<dbReference type="OMA" id="IPAWHAF"/>
<dbReference type="PROSITE" id="PS50404">
    <property type="entry name" value="GST_NTER"/>
    <property type="match status" value="1"/>
</dbReference>
<dbReference type="AlphaFoldDB" id="S2K176"/>
<dbReference type="InterPro" id="IPR036282">
    <property type="entry name" value="Glutathione-S-Trfase_C_sf"/>
</dbReference>
<evidence type="ECO:0000256" key="1">
    <source>
        <dbReference type="ARBA" id="ARBA00023002"/>
    </source>
</evidence>
<organism evidence="4 5">
    <name type="scientific">Mucor circinelloides f. circinelloides (strain 1006PhL)</name>
    <name type="common">Mucormycosis agent</name>
    <name type="synonym">Calyptromyces circinelloides</name>
    <dbReference type="NCBI Taxonomy" id="1220926"/>
    <lineage>
        <taxon>Eukaryota</taxon>
        <taxon>Fungi</taxon>
        <taxon>Fungi incertae sedis</taxon>
        <taxon>Mucoromycota</taxon>
        <taxon>Mucoromycotina</taxon>
        <taxon>Mucoromycetes</taxon>
        <taxon>Mucorales</taxon>
        <taxon>Mucorineae</taxon>
        <taxon>Mucoraceae</taxon>
        <taxon>Mucor</taxon>
    </lineage>
</organism>
<dbReference type="Pfam" id="PF16865">
    <property type="entry name" value="GST_C_5"/>
    <property type="match status" value="1"/>
</dbReference>
<dbReference type="GO" id="GO:0005737">
    <property type="term" value="C:cytoplasm"/>
    <property type="evidence" value="ECO:0007669"/>
    <property type="project" value="InterPro"/>
</dbReference>